<comment type="subcellular location">
    <subcellularLocation>
        <location evidence="1">Membrane</location>
    </subcellularLocation>
</comment>
<gene>
    <name evidence="9" type="ORF">L3Y34_006242</name>
</gene>
<feature type="transmembrane region" description="Helical" evidence="6">
    <location>
        <begin position="321"/>
        <end position="338"/>
    </location>
</feature>
<dbReference type="Gene3D" id="1.20.1070.10">
    <property type="entry name" value="Rhodopsin 7-helix transmembrane proteins"/>
    <property type="match status" value="1"/>
</dbReference>
<evidence type="ECO:0000259" key="8">
    <source>
        <dbReference type="PROSITE" id="PS51910"/>
    </source>
</evidence>
<dbReference type="PANTHER" id="PTHR23017:SF7">
    <property type="entry name" value="G-PROTEIN COUPLED RECEPTORS FAMILY 1 PROFILE DOMAIN-CONTAINING PROTEIN"/>
    <property type="match status" value="1"/>
</dbReference>
<keyword evidence="4 6" id="KW-1133">Transmembrane helix</keyword>
<dbReference type="Pfam" id="PF10328">
    <property type="entry name" value="7TM_GPCR_Srx"/>
    <property type="match status" value="1"/>
</dbReference>
<evidence type="ECO:0000256" key="3">
    <source>
        <dbReference type="ARBA" id="ARBA00022692"/>
    </source>
</evidence>
<feature type="transmembrane region" description="Helical" evidence="6">
    <location>
        <begin position="268"/>
        <end position="285"/>
    </location>
</feature>
<dbReference type="SUPFAM" id="SSF57016">
    <property type="entry name" value="Plant lectins/antimicrobial peptides"/>
    <property type="match status" value="1"/>
</dbReference>
<dbReference type="CDD" id="cd10909">
    <property type="entry name" value="ChtBD1_GH18_2"/>
    <property type="match status" value="2"/>
</dbReference>
<feature type="transmembrane region" description="Helical" evidence="6">
    <location>
        <begin position="369"/>
        <end position="389"/>
    </location>
</feature>
<feature type="transmembrane region" description="Helical" evidence="6">
    <location>
        <begin position="395"/>
        <end position="417"/>
    </location>
</feature>
<protein>
    <submittedName>
        <fullName evidence="9">Uncharacterized protein</fullName>
    </submittedName>
</protein>
<dbReference type="InterPro" id="IPR001002">
    <property type="entry name" value="Chitin-bd_1"/>
</dbReference>
<keyword evidence="2" id="KW-0147">Chitin-binding</keyword>
<dbReference type="InterPro" id="IPR019430">
    <property type="entry name" value="7TM_GPCR_serpentine_rcpt_Srx"/>
</dbReference>
<dbReference type="PANTHER" id="PTHR23017">
    <property type="entry name" value="SERPENTINE RECEPTOR, CLASS X"/>
    <property type="match status" value="1"/>
</dbReference>
<sequence length="443" mass="49798">MKYATERNLGGLMIWALDLDDDADTLLNLVSSADLCSEGSGDKVTYTCVPIDEVRWWTPENSDEKKQGQCGKSAPLINGFYPVCDPDDPGFSCCGAAGYCGSGKEYCDCKGCVNYRQDPNLILKDPVKPTRPIQWYTQDAPDGKRGRCGKDVPMINGEIAICNPDDDTKHCCSNGGYCGVGKEYCSCEGSNQALADALHSTTFLLYFCPMVLLDQPLMKEFSHYCGFILLFCYELSVKIHLAISINRFCAVWAPYKYKHIFSDRNTKIYIFGIWVFTGSVAVLFYEKFCHFFYDDQIHFLTFTNNSFCGYIGWYGDFLKNAAIVAAVVSIDIFTILKVRQMSKKVVSNISNQSQNNLSHREVRFLKQTVTQGAVFMLELLTYFFVPLYFENKWIVFFGTSFAWVAVHAVDGMVVVLLNSEVRSFLIGQRSKSHGPSTNRATAN</sequence>
<dbReference type="EMBL" id="CP090895">
    <property type="protein sequence ID" value="ULT86413.1"/>
    <property type="molecule type" value="Genomic_DNA"/>
</dbReference>
<evidence type="ECO:0000256" key="2">
    <source>
        <dbReference type="ARBA" id="ARBA00022669"/>
    </source>
</evidence>
<dbReference type="Proteomes" id="UP000827892">
    <property type="component" value="Chromosome V"/>
</dbReference>
<dbReference type="SMART" id="SM00270">
    <property type="entry name" value="ChtBD1"/>
    <property type="match status" value="2"/>
</dbReference>
<dbReference type="GO" id="GO:0016020">
    <property type="term" value="C:membrane"/>
    <property type="evidence" value="ECO:0007669"/>
    <property type="project" value="UniProtKB-SubCell"/>
</dbReference>
<evidence type="ECO:0000313" key="9">
    <source>
        <dbReference type="EMBL" id="ULT86413.1"/>
    </source>
</evidence>
<organism evidence="9 10">
    <name type="scientific">Caenorhabditis briggsae</name>
    <dbReference type="NCBI Taxonomy" id="6238"/>
    <lineage>
        <taxon>Eukaryota</taxon>
        <taxon>Metazoa</taxon>
        <taxon>Ecdysozoa</taxon>
        <taxon>Nematoda</taxon>
        <taxon>Chromadorea</taxon>
        <taxon>Rhabditida</taxon>
        <taxon>Rhabditina</taxon>
        <taxon>Rhabditomorpha</taxon>
        <taxon>Rhabditoidea</taxon>
        <taxon>Rhabditidae</taxon>
        <taxon>Peloderinae</taxon>
        <taxon>Caenorhabditis</taxon>
    </lineage>
</organism>
<evidence type="ECO:0000256" key="6">
    <source>
        <dbReference type="SAM" id="Phobius"/>
    </source>
</evidence>
<dbReference type="SUPFAM" id="SSF81321">
    <property type="entry name" value="Family A G protein-coupled receptor-like"/>
    <property type="match status" value="1"/>
</dbReference>
<dbReference type="AlphaFoldDB" id="A0AAE8ZZ75"/>
<dbReference type="InterPro" id="IPR017853">
    <property type="entry name" value="GH"/>
</dbReference>
<dbReference type="Gene3D" id="3.20.20.80">
    <property type="entry name" value="Glycosidases"/>
    <property type="match status" value="1"/>
</dbReference>
<dbReference type="SUPFAM" id="SSF51445">
    <property type="entry name" value="(Trans)glycosidases"/>
    <property type="match status" value="1"/>
</dbReference>
<evidence type="ECO:0000256" key="4">
    <source>
        <dbReference type="ARBA" id="ARBA00022989"/>
    </source>
</evidence>
<reference evidence="9 10" key="1">
    <citation type="submission" date="2022-02" db="EMBL/GenBank/DDBJ databases">
        <title>Chromosome-level reference genomes for two strains of Caenorhabditis briggsae: an improved platform for comparative genomics.</title>
        <authorList>
            <person name="Stevens L."/>
            <person name="Andersen E.C."/>
        </authorList>
    </citation>
    <scope>NUCLEOTIDE SEQUENCE [LARGE SCALE GENOMIC DNA]</scope>
    <source>
        <strain evidence="9">QX1410_ONT</strain>
        <tissue evidence="9">Whole-organism</tissue>
    </source>
</reference>
<evidence type="ECO:0000256" key="5">
    <source>
        <dbReference type="ARBA" id="ARBA00023136"/>
    </source>
</evidence>
<accession>A0AAE8ZZ75</accession>
<dbReference type="GO" id="GO:0005975">
    <property type="term" value="P:carbohydrate metabolic process"/>
    <property type="evidence" value="ECO:0007669"/>
    <property type="project" value="InterPro"/>
</dbReference>
<keyword evidence="3 6" id="KW-0812">Transmembrane</keyword>
<dbReference type="PROSITE" id="PS51910">
    <property type="entry name" value="GH18_2"/>
    <property type="match status" value="1"/>
</dbReference>
<name>A0AAE8ZZ75_CAEBR</name>
<dbReference type="InterPro" id="IPR017452">
    <property type="entry name" value="GPCR_Rhodpsn_7TM"/>
</dbReference>
<evidence type="ECO:0000256" key="1">
    <source>
        <dbReference type="ARBA" id="ARBA00004370"/>
    </source>
</evidence>
<evidence type="ECO:0000313" key="10">
    <source>
        <dbReference type="Proteomes" id="UP000827892"/>
    </source>
</evidence>
<evidence type="ECO:0000259" key="7">
    <source>
        <dbReference type="PROSITE" id="PS50262"/>
    </source>
</evidence>
<dbReference type="PROSITE" id="PS50262">
    <property type="entry name" value="G_PROTEIN_RECEP_F1_2"/>
    <property type="match status" value="1"/>
</dbReference>
<feature type="domain" description="G-protein coupled receptors family 1 profile" evidence="7">
    <location>
        <begin position="227"/>
        <end position="388"/>
    </location>
</feature>
<dbReference type="CDD" id="cd00637">
    <property type="entry name" value="7tm_classA_rhodopsin-like"/>
    <property type="match status" value="1"/>
</dbReference>
<dbReference type="InterPro" id="IPR001223">
    <property type="entry name" value="Glyco_hydro18_cat"/>
</dbReference>
<dbReference type="GO" id="GO:0008061">
    <property type="term" value="F:chitin binding"/>
    <property type="evidence" value="ECO:0007669"/>
    <property type="project" value="UniProtKB-KW"/>
</dbReference>
<feature type="domain" description="GH18" evidence="8">
    <location>
        <begin position="1"/>
        <end position="37"/>
    </location>
</feature>
<keyword evidence="5 6" id="KW-0472">Membrane</keyword>
<proteinExistence type="predicted"/>
<dbReference type="InterPro" id="IPR036861">
    <property type="entry name" value="Endochitinase-like_sf"/>
</dbReference>